<dbReference type="GO" id="GO:0003964">
    <property type="term" value="F:RNA-directed DNA polymerase activity"/>
    <property type="evidence" value="ECO:0007669"/>
    <property type="project" value="UniProtKB-KW"/>
</dbReference>
<dbReference type="AlphaFoldDB" id="Q2R7P1"/>
<dbReference type="SUPFAM" id="SSF56672">
    <property type="entry name" value="DNA/RNA polymerases"/>
    <property type="match status" value="1"/>
</dbReference>
<gene>
    <name evidence="1" type="ordered locus">LOC_Os11g15450</name>
</gene>
<dbReference type="SUPFAM" id="SSF53098">
    <property type="entry name" value="Ribonuclease H-like"/>
    <property type="match status" value="1"/>
</dbReference>
<accession>Q2R7P1</accession>
<evidence type="ECO:0000313" key="1">
    <source>
        <dbReference type="EMBL" id="AAX96786.1"/>
    </source>
</evidence>
<sequence length="396" mass="45073">MPFRLYIASEDKVIGAILTQEEDSKEYIITYLSRRLLDAETSTCIVACQADVIKHMLQRPILSGRIGKWAYALIEYDLAYEPLKFMSSQIVVDFIVNHHVDIAYEEEGHRFVLVATDYFTKWAEAVPLKNMTHTEIEEHPKKWHEVLSEALWAHRISKHGATKVTPFELVYGQEAVLPVEQDDLSSEDYKTLMGDNLDEVIDKCLKALEKIEKEKKRVAKHIIRAILWSLRRYHEVQKFSVKFGTSWYLIVSRYPEFQTISRNSGIEGPNCIRSFRMGHSPSTLVKMGIETDKMQIPTANHMHMKATASDDNMARVSETKNAWNANFLDIIGSPSLPELELYPPGNVKAAAKRLTIVDLLLGSACNISIETSLCIAKLSLIEQYLNGDDKQTHTSA</sequence>
<dbReference type="GO" id="GO:0003676">
    <property type="term" value="F:nucleic acid binding"/>
    <property type="evidence" value="ECO:0007669"/>
    <property type="project" value="InterPro"/>
</dbReference>
<organism evidence="1 2">
    <name type="scientific">Oryza sativa subsp. japonica</name>
    <name type="common">Rice</name>
    <dbReference type="NCBI Taxonomy" id="39947"/>
    <lineage>
        <taxon>Eukaryota</taxon>
        <taxon>Viridiplantae</taxon>
        <taxon>Streptophyta</taxon>
        <taxon>Embryophyta</taxon>
        <taxon>Tracheophyta</taxon>
        <taxon>Spermatophyta</taxon>
        <taxon>Magnoliopsida</taxon>
        <taxon>Liliopsida</taxon>
        <taxon>Poales</taxon>
        <taxon>Poaceae</taxon>
        <taxon>BOP clade</taxon>
        <taxon>Oryzoideae</taxon>
        <taxon>Oryzeae</taxon>
        <taxon>Oryzinae</taxon>
        <taxon>Oryza</taxon>
        <taxon>Oryza sativa</taxon>
    </lineage>
</organism>
<dbReference type="Proteomes" id="UP000000763">
    <property type="component" value="Chromosome 11"/>
</dbReference>
<dbReference type="InterPro" id="IPR012337">
    <property type="entry name" value="RNaseH-like_sf"/>
</dbReference>
<dbReference type="InterPro" id="IPR043502">
    <property type="entry name" value="DNA/RNA_pol_sf"/>
</dbReference>
<dbReference type="GO" id="GO:0016787">
    <property type="term" value="F:hydrolase activity"/>
    <property type="evidence" value="ECO:0007669"/>
    <property type="project" value="UniProtKB-KW"/>
</dbReference>
<reference evidence="2" key="2">
    <citation type="journal article" date="2008" name="Nucleic Acids Res.">
        <title>The rice annotation project database (RAP-DB): 2008 update.</title>
        <authorList>
            <consortium name="The rice annotation project (RAP)"/>
        </authorList>
    </citation>
    <scope>GENOME REANNOTATION</scope>
    <source>
        <strain evidence="2">cv. Nipponbare</strain>
    </source>
</reference>
<evidence type="ECO:0000313" key="2">
    <source>
        <dbReference type="Proteomes" id="UP000000763"/>
    </source>
</evidence>
<dbReference type="Gene3D" id="3.30.420.10">
    <property type="entry name" value="Ribonuclease H-like superfamily/Ribonuclease H"/>
    <property type="match status" value="1"/>
</dbReference>
<proteinExistence type="predicted"/>
<reference evidence="2" key="1">
    <citation type="journal article" date="2005" name="Nature">
        <title>The map-based sequence of the rice genome.</title>
        <authorList>
            <consortium name="International rice genome sequencing project (IRGSP)"/>
            <person name="Matsumoto T."/>
            <person name="Wu J."/>
            <person name="Kanamori H."/>
            <person name="Katayose Y."/>
            <person name="Fujisawa M."/>
            <person name="Namiki N."/>
            <person name="Mizuno H."/>
            <person name="Yamamoto K."/>
            <person name="Antonio B.A."/>
            <person name="Baba T."/>
            <person name="Sakata K."/>
            <person name="Nagamura Y."/>
            <person name="Aoki H."/>
            <person name="Arikawa K."/>
            <person name="Arita K."/>
            <person name="Bito T."/>
            <person name="Chiden Y."/>
            <person name="Fujitsuka N."/>
            <person name="Fukunaka R."/>
            <person name="Hamada M."/>
            <person name="Harada C."/>
            <person name="Hayashi A."/>
            <person name="Hijishita S."/>
            <person name="Honda M."/>
            <person name="Hosokawa S."/>
            <person name="Ichikawa Y."/>
            <person name="Idonuma A."/>
            <person name="Iijima M."/>
            <person name="Ikeda M."/>
            <person name="Ikeno M."/>
            <person name="Ito K."/>
            <person name="Ito S."/>
            <person name="Ito T."/>
            <person name="Ito Y."/>
            <person name="Ito Y."/>
            <person name="Iwabuchi A."/>
            <person name="Kamiya K."/>
            <person name="Karasawa W."/>
            <person name="Kurita K."/>
            <person name="Katagiri S."/>
            <person name="Kikuta A."/>
            <person name="Kobayashi H."/>
            <person name="Kobayashi N."/>
            <person name="Machita K."/>
            <person name="Maehara T."/>
            <person name="Masukawa M."/>
            <person name="Mizubayashi T."/>
            <person name="Mukai Y."/>
            <person name="Nagasaki H."/>
            <person name="Nagata Y."/>
            <person name="Naito S."/>
            <person name="Nakashima M."/>
            <person name="Nakama Y."/>
            <person name="Nakamichi Y."/>
            <person name="Nakamura M."/>
            <person name="Meguro A."/>
            <person name="Negishi M."/>
            <person name="Ohta I."/>
            <person name="Ohta T."/>
            <person name="Okamoto M."/>
            <person name="Ono N."/>
            <person name="Saji S."/>
            <person name="Sakaguchi M."/>
            <person name="Sakai K."/>
            <person name="Shibata M."/>
            <person name="Shimokawa T."/>
            <person name="Song J."/>
            <person name="Takazaki Y."/>
            <person name="Terasawa K."/>
            <person name="Tsugane M."/>
            <person name="Tsuji K."/>
            <person name="Ueda S."/>
            <person name="Waki K."/>
            <person name="Yamagata H."/>
            <person name="Yamamoto M."/>
            <person name="Yamamoto S."/>
            <person name="Yamane H."/>
            <person name="Yoshiki S."/>
            <person name="Yoshihara R."/>
            <person name="Yukawa K."/>
            <person name="Zhong H."/>
            <person name="Yano M."/>
            <person name="Yuan Q."/>
            <person name="Ouyang S."/>
            <person name="Liu J."/>
            <person name="Jones K.M."/>
            <person name="Gansberger K."/>
            <person name="Moffat K."/>
            <person name="Hill J."/>
            <person name="Bera J."/>
            <person name="Fadrosh D."/>
            <person name="Jin S."/>
            <person name="Johri S."/>
            <person name="Kim M."/>
            <person name="Overton L."/>
            <person name="Reardon M."/>
            <person name="Tsitrin T."/>
            <person name="Vuong H."/>
            <person name="Weaver B."/>
            <person name="Ciecko A."/>
            <person name="Tallon L."/>
            <person name="Jackson J."/>
            <person name="Pai G."/>
            <person name="Aken S.V."/>
            <person name="Utterback T."/>
            <person name="Reidmuller S."/>
            <person name="Feldblyum T."/>
            <person name="Hsiao J."/>
            <person name="Zismann V."/>
            <person name="Iobst S."/>
            <person name="de Vazeille A.R."/>
            <person name="Buell C.R."/>
            <person name="Ying K."/>
            <person name="Li Y."/>
            <person name="Lu T."/>
            <person name="Huang Y."/>
            <person name="Zhao Q."/>
            <person name="Feng Q."/>
            <person name="Zhang L."/>
            <person name="Zhu J."/>
            <person name="Weng Q."/>
            <person name="Mu J."/>
            <person name="Lu Y."/>
            <person name="Fan D."/>
            <person name="Liu Y."/>
            <person name="Guan J."/>
            <person name="Zhang Y."/>
            <person name="Yu S."/>
            <person name="Liu X."/>
            <person name="Zhang Y."/>
            <person name="Hong G."/>
            <person name="Han B."/>
            <person name="Choisne N."/>
            <person name="Demange N."/>
            <person name="Orjeda G."/>
            <person name="Samain S."/>
            <person name="Cattolico L."/>
            <person name="Pelletier E."/>
            <person name="Couloux A."/>
            <person name="Segurens B."/>
            <person name="Wincker P."/>
            <person name="D'Hont A."/>
            <person name="Scarpelli C."/>
            <person name="Weissenbach J."/>
            <person name="Salanoubat M."/>
            <person name="Quetier F."/>
            <person name="Yu Y."/>
            <person name="Kim H.R."/>
            <person name="Rambo T."/>
            <person name="Currie J."/>
            <person name="Collura K."/>
            <person name="Luo M."/>
            <person name="Yang T."/>
            <person name="Ammiraju J.S.S."/>
            <person name="Engler F."/>
            <person name="Soderlund C."/>
            <person name="Wing R.A."/>
            <person name="Palmer L.E."/>
            <person name="de la Bastide M."/>
            <person name="Spiegel L."/>
            <person name="Nascimento L."/>
            <person name="Zutavern T."/>
            <person name="O'Shaughnessy A."/>
            <person name="Dike S."/>
            <person name="Dedhia N."/>
            <person name="Preston R."/>
            <person name="Balija V."/>
            <person name="McCombie W.R."/>
            <person name="Chow T."/>
            <person name="Chen H."/>
            <person name="Chung M."/>
            <person name="Chen C."/>
            <person name="Shaw J."/>
            <person name="Wu H."/>
            <person name="Hsiao K."/>
            <person name="Chao Y."/>
            <person name="Chu M."/>
            <person name="Cheng C."/>
            <person name="Hour A."/>
            <person name="Lee P."/>
            <person name="Lin S."/>
            <person name="Lin Y."/>
            <person name="Liou J."/>
            <person name="Liu S."/>
            <person name="Hsing Y."/>
            <person name="Raghuvanshi S."/>
            <person name="Mohanty A."/>
            <person name="Bharti A.K."/>
            <person name="Gaur A."/>
            <person name="Gupta V."/>
            <person name="Kumar D."/>
            <person name="Ravi V."/>
            <person name="Vij S."/>
            <person name="Kapur A."/>
            <person name="Khurana P."/>
            <person name="Khurana P."/>
            <person name="Khurana J.P."/>
            <person name="Tyagi A.K."/>
            <person name="Gaikwad K."/>
            <person name="Singh A."/>
            <person name="Dalal V."/>
            <person name="Srivastava S."/>
            <person name="Dixit A."/>
            <person name="Pal A.K."/>
            <person name="Ghazi I.A."/>
            <person name="Yadav M."/>
            <person name="Pandit A."/>
            <person name="Bhargava A."/>
            <person name="Sureshbabu K."/>
            <person name="Batra K."/>
            <person name="Sharma T.R."/>
            <person name="Mohapatra T."/>
            <person name="Singh N.K."/>
            <person name="Messing J."/>
            <person name="Nelson A.B."/>
            <person name="Fuks G."/>
            <person name="Kavchok S."/>
            <person name="Keizer G."/>
            <person name="Linton E."/>
            <person name="Llaca V."/>
            <person name="Song R."/>
            <person name="Tanyolac B."/>
            <person name="Young S."/>
            <person name="Ho-Il K."/>
            <person name="Hahn J.H."/>
            <person name="Sangsakoo G."/>
            <person name="Vanavichit A."/>
            <person name="de Mattos Luiz.A.T."/>
            <person name="Zimmer P.D."/>
            <person name="Malone G."/>
            <person name="Dellagostin O."/>
            <person name="de Oliveira A.C."/>
            <person name="Bevan M."/>
            <person name="Bancroft I."/>
            <person name="Minx P."/>
            <person name="Cordum H."/>
            <person name="Wilson R."/>
            <person name="Cheng Z."/>
            <person name="Jin W."/>
            <person name="Jiang J."/>
            <person name="Leong S.A."/>
            <person name="Iwama H."/>
            <person name="Gojobori T."/>
            <person name="Itoh T."/>
            <person name="Niimura Y."/>
            <person name="Fujii Y."/>
            <person name="Habara T."/>
            <person name="Sakai H."/>
            <person name="Sato Y."/>
            <person name="Wilson G."/>
            <person name="Kumar K."/>
            <person name="McCouch S."/>
            <person name="Juretic N."/>
            <person name="Hoen D."/>
            <person name="Wright S."/>
            <person name="Bruskiewich R."/>
            <person name="Bureau T."/>
            <person name="Miyao A."/>
            <person name="Hirochika H."/>
            <person name="Nishikawa T."/>
            <person name="Kadowaki K."/>
            <person name="Sugiura M."/>
            <person name="Burr B."/>
            <person name="Sasaki T."/>
        </authorList>
    </citation>
    <scope>NUCLEOTIDE SEQUENCE [LARGE SCALE GENOMIC DNA]</scope>
    <source>
        <strain evidence="2">cv. Nipponbare</strain>
    </source>
</reference>
<dbReference type="InterPro" id="IPR036397">
    <property type="entry name" value="RNaseH_sf"/>
</dbReference>
<dbReference type="GO" id="GO:0004519">
    <property type="term" value="F:endonuclease activity"/>
    <property type="evidence" value="ECO:0007669"/>
    <property type="project" value="UniProtKB-KW"/>
</dbReference>
<dbReference type="PANTHER" id="PTHR48475">
    <property type="entry name" value="RIBONUCLEASE H"/>
    <property type="match status" value="1"/>
</dbReference>
<protein>
    <submittedName>
        <fullName evidence="1">Retrotransposon protein, putative, unclassified</fullName>
    </submittedName>
</protein>
<dbReference type="EMBL" id="AC145366">
    <property type="protein sequence ID" value="AAX96786.1"/>
    <property type="molecule type" value="Genomic_DNA"/>
</dbReference>
<name>Q2R7P1_ORYSJ</name>
<dbReference type="PANTHER" id="PTHR48475:SF1">
    <property type="entry name" value="RNASE H TYPE-1 DOMAIN-CONTAINING PROTEIN"/>
    <property type="match status" value="1"/>
</dbReference>